<protein>
    <submittedName>
        <fullName evidence="2">Uncharacterized protein</fullName>
    </submittedName>
</protein>
<organism evidence="2 3">
    <name type="scientific">Zhengella mangrovi</name>
    <dbReference type="NCBI Taxonomy" id="1982044"/>
    <lineage>
        <taxon>Bacteria</taxon>
        <taxon>Pseudomonadati</taxon>
        <taxon>Pseudomonadota</taxon>
        <taxon>Alphaproteobacteria</taxon>
        <taxon>Hyphomicrobiales</taxon>
        <taxon>Notoacmeibacteraceae</taxon>
        <taxon>Zhengella</taxon>
    </lineage>
</organism>
<evidence type="ECO:0000256" key="1">
    <source>
        <dbReference type="SAM" id="Phobius"/>
    </source>
</evidence>
<feature type="transmembrane region" description="Helical" evidence="1">
    <location>
        <begin position="12"/>
        <end position="32"/>
    </location>
</feature>
<keyword evidence="3" id="KW-1185">Reference proteome</keyword>
<evidence type="ECO:0000313" key="3">
    <source>
        <dbReference type="Proteomes" id="UP000221168"/>
    </source>
</evidence>
<accession>A0A2G1QP20</accession>
<sequence length="71" mass="7950">MKESWKPAVAALLFLLVFGLLFNFMPGIMLWIGDRSPIAAGAFAVLFVAAFFGVFWLRSRVQAKRDRENGS</sequence>
<keyword evidence="1" id="KW-0472">Membrane</keyword>
<dbReference type="Proteomes" id="UP000221168">
    <property type="component" value="Unassembled WGS sequence"/>
</dbReference>
<comment type="caution">
    <text evidence="2">The sequence shown here is derived from an EMBL/GenBank/DDBJ whole genome shotgun (WGS) entry which is preliminary data.</text>
</comment>
<feature type="transmembrane region" description="Helical" evidence="1">
    <location>
        <begin position="38"/>
        <end position="57"/>
    </location>
</feature>
<dbReference type="AlphaFoldDB" id="A0A2G1QP20"/>
<evidence type="ECO:0000313" key="2">
    <source>
        <dbReference type="EMBL" id="PHP67263.1"/>
    </source>
</evidence>
<dbReference type="RefSeq" id="WP_099306090.1">
    <property type="nucleotide sequence ID" value="NZ_PDVP01000004.1"/>
</dbReference>
<reference evidence="2 3" key="1">
    <citation type="submission" date="2017-10" db="EMBL/GenBank/DDBJ databases">
        <title>Sedimentibacterium mangrovi gen. nov., sp. nov., a novel member of family Phyllobacteriacea isolated from mangrove sediment.</title>
        <authorList>
            <person name="Liao H."/>
            <person name="Tian Y."/>
        </authorList>
    </citation>
    <scope>NUCLEOTIDE SEQUENCE [LARGE SCALE GENOMIC DNA]</scope>
    <source>
        <strain evidence="2 3">X9-2-2</strain>
    </source>
</reference>
<gene>
    <name evidence="2" type="ORF">CSC94_09475</name>
</gene>
<keyword evidence="1" id="KW-1133">Transmembrane helix</keyword>
<keyword evidence="1" id="KW-0812">Transmembrane</keyword>
<proteinExistence type="predicted"/>
<name>A0A2G1QP20_9HYPH</name>
<dbReference type="EMBL" id="PDVP01000004">
    <property type="protein sequence ID" value="PHP67263.1"/>
    <property type="molecule type" value="Genomic_DNA"/>
</dbReference>